<feature type="transmembrane region" description="Helical" evidence="2">
    <location>
        <begin position="103"/>
        <end position="126"/>
    </location>
</feature>
<reference evidence="4 5" key="1">
    <citation type="submission" date="2020-08" db="EMBL/GenBank/DDBJ databases">
        <title>The Agave Microbiome: Exploring the role of microbial communities in plant adaptations to desert environments.</title>
        <authorList>
            <person name="Partida-Martinez L.P."/>
        </authorList>
    </citation>
    <scope>NUCLEOTIDE SEQUENCE [LARGE SCALE GENOMIC DNA]</scope>
    <source>
        <strain evidence="4 5">AT2.18</strain>
    </source>
</reference>
<protein>
    <recommendedName>
        <fullName evidence="3">DUF2510 domain-containing protein</fullName>
    </recommendedName>
</protein>
<evidence type="ECO:0000313" key="4">
    <source>
        <dbReference type="EMBL" id="MBB2989637.1"/>
    </source>
</evidence>
<proteinExistence type="predicted"/>
<evidence type="ECO:0000313" key="5">
    <source>
        <dbReference type="Proteomes" id="UP000550501"/>
    </source>
</evidence>
<dbReference type="Proteomes" id="UP000550501">
    <property type="component" value="Unassembled WGS sequence"/>
</dbReference>
<dbReference type="EMBL" id="JACHVU010000002">
    <property type="protein sequence ID" value="MBB2989637.1"/>
    <property type="molecule type" value="Genomic_DNA"/>
</dbReference>
<accession>A0A839Q1Q0</accession>
<sequence>MSFGPGWYDDPDDAKAERYWDGQNWSPNRRRKQAPPIPRESASPPPTYYPVAPPQHADASSSLPYPDQSAQYPAYGFDAAPPTPSAQRRESTNGAPNGFDASFIGVVGPLIAFCGVGLVISAFLTWGKARAAGTFVGMDASWSVTYPGVGDPTQRGSLSDRDGTVVLSPNEVIDTTNPGWVAIVLGVVAIALGAAYHTTRRREFTAASALCGIVAFAFCANYLADVRDAFGDPARFVTIDFAAGFGLWAATGLTVILVVVSVAAFFSQRPNG</sequence>
<keyword evidence="2" id="KW-1133">Transmembrane helix</keyword>
<keyword evidence="5" id="KW-1185">Reference proteome</keyword>
<keyword evidence="2" id="KW-0472">Membrane</keyword>
<dbReference type="Pfam" id="PF10708">
    <property type="entry name" value="DUF2510"/>
    <property type="match status" value="1"/>
</dbReference>
<organism evidence="4 5">
    <name type="scientific">Mycolicibacterium iranicum</name>
    <name type="common">Mycobacterium iranicum</name>
    <dbReference type="NCBI Taxonomy" id="912594"/>
    <lineage>
        <taxon>Bacteria</taxon>
        <taxon>Bacillati</taxon>
        <taxon>Actinomycetota</taxon>
        <taxon>Actinomycetes</taxon>
        <taxon>Mycobacteriales</taxon>
        <taxon>Mycobacteriaceae</taxon>
        <taxon>Mycolicibacterium</taxon>
    </lineage>
</organism>
<gene>
    <name evidence="4" type="ORF">FHR72_001100</name>
</gene>
<feature type="transmembrane region" description="Helical" evidence="2">
    <location>
        <begin position="244"/>
        <end position="266"/>
    </location>
</feature>
<evidence type="ECO:0000256" key="2">
    <source>
        <dbReference type="SAM" id="Phobius"/>
    </source>
</evidence>
<feature type="region of interest" description="Disordered" evidence="1">
    <location>
        <begin position="1"/>
        <end position="94"/>
    </location>
</feature>
<evidence type="ECO:0000259" key="3">
    <source>
        <dbReference type="Pfam" id="PF10708"/>
    </source>
</evidence>
<feature type="transmembrane region" description="Helical" evidence="2">
    <location>
        <begin position="179"/>
        <end position="197"/>
    </location>
</feature>
<keyword evidence="2" id="KW-0812">Transmembrane</keyword>
<comment type="caution">
    <text evidence="4">The sequence shown here is derived from an EMBL/GenBank/DDBJ whole genome shotgun (WGS) entry which is preliminary data.</text>
</comment>
<feature type="compositionally biased region" description="Polar residues" evidence="1">
    <location>
        <begin position="58"/>
        <end position="71"/>
    </location>
</feature>
<name>A0A839Q1Q0_MYCIR</name>
<evidence type="ECO:0000256" key="1">
    <source>
        <dbReference type="SAM" id="MobiDB-lite"/>
    </source>
</evidence>
<dbReference type="AlphaFoldDB" id="A0A839Q1Q0"/>
<feature type="compositionally biased region" description="Pro residues" evidence="1">
    <location>
        <begin position="35"/>
        <end position="53"/>
    </location>
</feature>
<feature type="transmembrane region" description="Helical" evidence="2">
    <location>
        <begin position="204"/>
        <end position="224"/>
    </location>
</feature>
<dbReference type="InterPro" id="IPR018929">
    <property type="entry name" value="DUF2510"/>
</dbReference>
<feature type="domain" description="DUF2510" evidence="3">
    <location>
        <begin position="5"/>
        <end position="36"/>
    </location>
</feature>